<feature type="compositionally biased region" description="Polar residues" evidence="7">
    <location>
        <begin position="1072"/>
        <end position="1082"/>
    </location>
</feature>
<dbReference type="PROSITE" id="PS50013">
    <property type="entry name" value="CHROMO_2"/>
    <property type="match status" value="1"/>
</dbReference>
<feature type="region of interest" description="Disordered" evidence="7">
    <location>
        <begin position="1209"/>
        <end position="1256"/>
    </location>
</feature>
<dbReference type="InterPro" id="IPR016197">
    <property type="entry name" value="Chromo-like_dom_sf"/>
</dbReference>
<reference evidence="10" key="1">
    <citation type="journal article" date="2018" name="DNA Res.">
        <title>Multiple hybrid de novo genome assembly of finger millet, an orphan allotetraploid crop.</title>
        <authorList>
            <person name="Hatakeyama M."/>
            <person name="Aluri S."/>
            <person name="Balachadran M.T."/>
            <person name="Sivarajan S.R."/>
            <person name="Patrignani A."/>
            <person name="Gruter S."/>
            <person name="Poveda L."/>
            <person name="Shimizu-Inatsugi R."/>
            <person name="Baeten J."/>
            <person name="Francoijs K.J."/>
            <person name="Nataraja K.N."/>
            <person name="Reddy Y.A.N."/>
            <person name="Phadnis S."/>
            <person name="Ravikumar R.L."/>
            <person name="Schlapbach R."/>
            <person name="Sreeman S.M."/>
            <person name="Shimizu K.K."/>
        </authorList>
    </citation>
    <scope>NUCLEOTIDE SEQUENCE</scope>
</reference>
<feature type="domain" description="Chromo" evidence="8">
    <location>
        <begin position="344"/>
        <end position="406"/>
    </location>
</feature>
<dbReference type="InterPro" id="IPR000330">
    <property type="entry name" value="SNF2_N"/>
</dbReference>
<dbReference type="CDD" id="cd18793">
    <property type="entry name" value="SF2_C_SNF"/>
    <property type="match status" value="1"/>
</dbReference>
<evidence type="ECO:0000256" key="7">
    <source>
        <dbReference type="SAM" id="MobiDB-lite"/>
    </source>
</evidence>
<keyword evidence="3" id="KW-0547">Nucleotide-binding</keyword>
<keyword evidence="6" id="KW-0539">Nucleus</keyword>
<dbReference type="GO" id="GO:0003677">
    <property type="term" value="F:DNA binding"/>
    <property type="evidence" value="ECO:0007669"/>
    <property type="project" value="TreeGrafter"/>
</dbReference>
<feature type="compositionally biased region" description="Low complexity" evidence="7">
    <location>
        <begin position="1"/>
        <end position="16"/>
    </location>
</feature>
<dbReference type="GO" id="GO:0016887">
    <property type="term" value="F:ATP hydrolysis activity"/>
    <property type="evidence" value="ECO:0007669"/>
    <property type="project" value="TreeGrafter"/>
</dbReference>
<evidence type="ECO:0000259" key="8">
    <source>
        <dbReference type="PROSITE" id="PS50013"/>
    </source>
</evidence>
<feature type="compositionally biased region" description="Low complexity" evidence="7">
    <location>
        <begin position="31"/>
        <end position="42"/>
    </location>
</feature>
<evidence type="ECO:0000313" key="11">
    <source>
        <dbReference type="Proteomes" id="UP001054889"/>
    </source>
</evidence>
<evidence type="ECO:0000256" key="5">
    <source>
        <dbReference type="ARBA" id="ARBA00022840"/>
    </source>
</evidence>
<dbReference type="Gene3D" id="6.10.250.1310">
    <property type="match status" value="1"/>
</dbReference>
<dbReference type="PROSITE" id="PS51194">
    <property type="entry name" value="HELICASE_CTER"/>
    <property type="match status" value="1"/>
</dbReference>
<dbReference type="InterPro" id="IPR001650">
    <property type="entry name" value="Helicase_C-like"/>
</dbReference>
<dbReference type="Gene3D" id="2.40.50.40">
    <property type="match status" value="1"/>
</dbReference>
<evidence type="ECO:0000259" key="9">
    <source>
        <dbReference type="PROSITE" id="PS51194"/>
    </source>
</evidence>
<dbReference type="Pfam" id="PF00176">
    <property type="entry name" value="SNF2-rel_dom"/>
    <property type="match status" value="1"/>
</dbReference>
<dbReference type="InterPro" id="IPR027417">
    <property type="entry name" value="P-loop_NTPase"/>
</dbReference>
<feature type="compositionally biased region" description="Polar residues" evidence="7">
    <location>
        <begin position="48"/>
        <end position="94"/>
    </location>
</feature>
<accession>A0AAV5F2S9</accession>
<dbReference type="SUPFAM" id="SSF54160">
    <property type="entry name" value="Chromo domain-like"/>
    <property type="match status" value="1"/>
</dbReference>
<feature type="region of interest" description="Disordered" evidence="7">
    <location>
        <begin position="134"/>
        <end position="156"/>
    </location>
</feature>
<feature type="region of interest" description="Disordered" evidence="7">
    <location>
        <begin position="1007"/>
        <end position="1082"/>
    </location>
</feature>
<dbReference type="Pfam" id="PF25029">
    <property type="entry name" value="MOM1"/>
    <property type="match status" value="1"/>
</dbReference>
<dbReference type="InterPro" id="IPR056882">
    <property type="entry name" value="MOM1_dom"/>
</dbReference>
<name>A0AAV5F2S9_ELECO</name>
<dbReference type="InterPro" id="IPR038718">
    <property type="entry name" value="SNF2-like_sf"/>
</dbReference>
<comment type="caution">
    <text evidence="10">The sequence shown here is derived from an EMBL/GenBank/DDBJ whole genome shotgun (WGS) entry which is preliminary data.</text>
</comment>
<dbReference type="GO" id="GO:0005634">
    <property type="term" value="C:nucleus"/>
    <property type="evidence" value="ECO:0007669"/>
    <property type="project" value="UniProtKB-SubCell"/>
</dbReference>
<dbReference type="Pfam" id="PF00271">
    <property type="entry name" value="Helicase_C"/>
    <property type="match status" value="1"/>
</dbReference>
<dbReference type="InterPro" id="IPR049730">
    <property type="entry name" value="SNF2/RAD54-like_C"/>
</dbReference>
<evidence type="ECO:0008006" key="12">
    <source>
        <dbReference type="Google" id="ProtNLM"/>
    </source>
</evidence>
<dbReference type="InterPro" id="IPR000953">
    <property type="entry name" value="Chromo/chromo_shadow_dom"/>
</dbReference>
<dbReference type="Gene3D" id="3.40.50.300">
    <property type="entry name" value="P-loop containing nucleotide triphosphate hydrolases"/>
    <property type="match status" value="1"/>
</dbReference>
<keyword evidence="2" id="KW-0677">Repeat</keyword>
<evidence type="ECO:0000256" key="6">
    <source>
        <dbReference type="ARBA" id="ARBA00023242"/>
    </source>
</evidence>
<comment type="subcellular location">
    <subcellularLocation>
        <location evidence="1">Nucleus</location>
    </subcellularLocation>
</comment>
<dbReference type="GO" id="GO:0000785">
    <property type="term" value="C:chromatin"/>
    <property type="evidence" value="ECO:0007669"/>
    <property type="project" value="TreeGrafter"/>
</dbReference>
<dbReference type="GO" id="GO:0140658">
    <property type="term" value="F:ATP-dependent chromatin remodeler activity"/>
    <property type="evidence" value="ECO:0007669"/>
    <property type="project" value="TreeGrafter"/>
</dbReference>
<sequence>METRSSSATATTTNLRRSTRETKGKKKPDLATTSTTPPQRSTRATRDSPVSSTKKPQGDSSPSMRKSSRVKATSVSPPSASKQDSNASMSTDNTATKRKNDRQKDNHIDPQSAGSMSKKQKRLNTKSYIALFKAKQEQAKSPPVLASPHRGDEENASKVQVEDNGADLVYIQSDAQQVNQEPASVVANKVVEGHSSDLHETCEAISEKDELKNGCPQSEVISESHMPVEICSLNKEAEGIPMMEAGEQTDGHSNQKSLPELQNGPCSIAHGKEASKHIEGGDLIGIQGACTSTHIEAVQCDETDRNDQMCAGCKSTSISDILKWKQEWAEPHRLLKKRTLMPPKEAEVFFNSLGDKIAFCNAEWLVKWKDLGYEHATWELETSSFLCTSEAEELKRSYTSRHEAARRAPACRKLDKDKEGIFQKLQRLPDGCPHGLDDDHLSSINQLREFWHNSRGAIYVDDQERVIKTILFVMSILPDVCRPLLIVSTSASLSVWEAKFNRLAASVNVVVYNGERGVRKSIQDLEFYDNGSMMLQVLLSHPDAILEDIEAMERISWEAVLVDDCQSSRVSKCLGQLKRLPTNFRMVLLSSPIKENISEYLNLLSFLNPEGNDILSVSNGDSGDTAGTLAALKAKLACYIAFERKADSSIFSEYWVPVHLSQVQLEMYCYTLLSNSPALRSHSKTDNVGALRNILVSLRKCSDHPYLVDQSLQSSLTKGHPLTDILDIGVHSSGKLLLLDKMLQELRTEGLRVLILCQSAGGSGNPMGDILDDFVRQRFGYESYERVERGLLVQKKQMAMSMFNDKKKGRFIFLMDSRACVPSIKLSSVDAVIIYSSDWNPVNDLRALQRISIQSNSEHVPIFRLYSSCTVEEKALILAKHDQILDTNIQNITPSLSHCLLSWGASFLFNRLDKFQNHNYSSKGSDGDKLFMDNALSEFSTKLPTKVEVNTKRDTAVISQAHLCGSFYSRDIVVVIGEREGISSPDGDLPKFWAYWSDLLHGRSPQWQHISEPAQRSRRKIQNLEEPSVDIEGQSKVPAEETDEARMKRRKIGEIMDSPPKVPTDENKDALSPQNNTPSHQISVDDTWQELGITTAKIVNYFVLERLRRTQDLLTQVGSVCVKSLCEDLLEYILKNHQVSQEPKGILHAFNIALCWRAASLLKHKVNRSESLALAVQHLSYECSERLVLFVYEKLRILKKKFARRAGETRKQTLSTSASNLSPHEPETSTKLRNDESSVLSKAGSADGGFENGSHQEAPADFWAKEIVSREKELQCDTETHRGKHLSKDELLSRIMDKRINLVNKVFSLREKSIHDKHSKEVSLLDTHRQREVTKLRGACTLVVKHLRKSHIDQEDMVGKINLIIEWFTMLLYAFLEHMRCQRKKLDTLQSAAWTKESQLKEQFLQEAKSGKLDHAFDQHIPLPDSDFTVEEFSHFREEFGSCHVHEASLTPESLDDNSAMEITLVRSVNASEVSATEEVRNEPAEVLIQRSPSEIVSLTMNKTYHNFSNGIHSQGDAPMTVQHSVINNPSIDNSAANQVLHQILSQSAQLFPVASMMFNHPPIDDEPLKNEMHKLRLHMDTMNKMHELKKSQLRMECNREIEKIKQKYDLLIEEHDSTHIQQKKTLDDIYEKVLRNQSLAEDFRAKFISPSATQVFGT</sequence>
<protein>
    <recommendedName>
        <fullName evidence="12">Helicase protein MOM1</fullName>
    </recommendedName>
</protein>
<dbReference type="PANTHER" id="PTHR45623:SF13">
    <property type="entry name" value="HELICASE PROTEIN MOM1"/>
    <property type="match status" value="1"/>
</dbReference>
<keyword evidence="5" id="KW-0067">ATP-binding</keyword>
<dbReference type="Proteomes" id="UP001054889">
    <property type="component" value="Unassembled WGS sequence"/>
</dbReference>
<evidence type="ECO:0000256" key="4">
    <source>
        <dbReference type="ARBA" id="ARBA00022801"/>
    </source>
</evidence>
<dbReference type="EMBL" id="BQKI01000081">
    <property type="protein sequence ID" value="GJN29968.1"/>
    <property type="molecule type" value="Genomic_DNA"/>
</dbReference>
<reference evidence="10" key="2">
    <citation type="submission" date="2021-12" db="EMBL/GenBank/DDBJ databases">
        <title>Resequencing data analysis of finger millet.</title>
        <authorList>
            <person name="Hatakeyama M."/>
            <person name="Aluri S."/>
            <person name="Balachadran M.T."/>
            <person name="Sivarajan S.R."/>
            <person name="Poveda L."/>
            <person name="Shimizu-Inatsugi R."/>
            <person name="Schlapbach R."/>
            <person name="Sreeman S.M."/>
            <person name="Shimizu K.K."/>
        </authorList>
    </citation>
    <scope>NUCLEOTIDE SEQUENCE</scope>
</reference>
<organism evidence="10 11">
    <name type="scientific">Eleusine coracana subsp. coracana</name>
    <dbReference type="NCBI Taxonomy" id="191504"/>
    <lineage>
        <taxon>Eukaryota</taxon>
        <taxon>Viridiplantae</taxon>
        <taxon>Streptophyta</taxon>
        <taxon>Embryophyta</taxon>
        <taxon>Tracheophyta</taxon>
        <taxon>Spermatophyta</taxon>
        <taxon>Magnoliopsida</taxon>
        <taxon>Liliopsida</taxon>
        <taxon>Poales</taxon>
        <taxon>Poaceae</taxon>
        <taxon>PACMAD clade</taxon>
        <taxon>Chloridoideae</taxon>
        <taxon>Cynodonteae</taxon>
        <taxon>Eleusininae</taxon>
        <taxon>Eleusine</taxon>
    </lineage>
</organism>
<feature type="region of interest" description="Disordered" evidence="7">
    <location>
        <begin position="1"/>
        <end position="122"/>
    </location>
</feature>
<gene>
    <name evidence="10" type="primary">gb18238</name>
    <name evidence="10" type="ORF">PR202_gb18238</name>
</gene>
<dbReference type="PANTHER" id="PTHR45623">
    <property type="entry name" value="CHROMODOMAIN-HELICASE-DNA-BINDING PROTEIN 3-RELATED-RELATED"/>
    <property type="match status" value="1"/>
</dbReference>
<feature type="domain" description="Helicase C-terminal" evidence="9">
    <location>
        <begin position="738"/>
        <end position="900"/>
    </location>
</feature>
<dbReference type="GO" id="GO:0005524">
    <property type="term" value="F:ATP binding"/>
    <property type="evidence" value="ECO:0007669"/>
    <property type="project" value="UniProtKB-KW"/>
</dbReference>
<dbReference type="SUPFAM" id="SSF52540">
    <property type="entry name" value="P-loop containing nucleoside triphosphate hydrolases"/>
    <property type="match status" value="2"/>
</dbReference>
<dbReference type="Gene3D" id="3.40.50.10810">
    <property type="entry name" value="Tandem AAA-ATPase domain"/>
    <property type="match status" value="1"/>
</dbReference>
<feature type="compositionally biased region" description="Polar residues" evidence="7">
    <location>
        <begin position="1212"/>
        <end position="1222"/>
    </location>
</feature>
<dbReference type="GO" id="GO:0003682">
    <property type="term" value="F:chromatin binding"/>
    <property type="evidence" value="ECO:0007669"/>
    <property type="project" value="TreeGrafter"/>
</dbReference>
<evidence type="ECO:0000313" key="10">
    <source>
        <dbReference type="EMBL" id="GJN29968.1"/>
    </source>
</evidence>
<keyword evidence="4" id="KW-0378">Hydrolase</keyword>
<feature type="compositionally biased region" description="Basic and acidic residues" evidence="7">
    <location>
        <begin position="1224"/>
        <end position="1236"/>
    </location>
</feature>
<evidence type="ECO:0000256" key="3">
    <source>
        <dbReference type="ARBA" id="ARBA00022741"/>
    </source>
</evidence>
<evidence type="ECO:0000256" key="1">
    <source>
        <dbReference type="ARBA" id="ARBA00004123"/>
    </source>
</evidence>
<evidence type="ECO:0000256" key="2">
    <source>
        <dbReference type="ARBA" id="ARBA00022737"/>
    </source>
</evidence>
<proteinExistence type="predicted"/>
<keyword evidence="11" id="KW-1185">Reference proteome</keyword>
<dbReference type="GO" id="GO:0042393">
    <property type="term" value="F:histone binding"/>
    <property type="evidence" value="ECO:0007669"/>
    <property type="project" value="TreeGrafter"/>
</dbReference>